<gene>
    <name evidence="4" type="ORF">H5V45_14270</name>
</gene>
<dbReference type="AlphaFoldDB" id="A0A7X0RHM4"/>
<dbReference type="CDD" id="cd03794">
    <property type="entry name" value="GT4_WbuB-like"/>
    <property type="match status" value="1"/>
</dbReference>
<dbReference type="EMBL" id="JACKXE010000001">
    <property type="protein sequence ID" value="MBB6628486.1"/>
    <property type="molecule type" value="Genomic_DNA"/>
</dbReference>
<keyword evidence="2 4" id="KW-0808">Transferase</keyword>
<dbReference type="PANTHER" id="PTHR12526:SF510">
    <property type="entry name" value="D-INOSITOL 3-PHOSPHATE GLYCOSYLTRANSFERASE"/>
    <property type="match status" value="1"/>
</dbReference>
<dbReference type="Pfam" id="PF13579">
    <property type="entry name" value="Glyco_trans_4_4"/>
    <property type="match status" value="1"/>
</dbReference>
<dbReference type="GO" id="GO:0016757">
    <property type="term" value="F:glycosyltransferase activity"/>
    <property type="evidence" value="ECO:0007669"/>
    <property type="project" value="UniProtKB-KW"/>
</dbReference>
<evidence type="ECO:0000259" key="3">
    <source>
        <dbReference type="Pfam" id="PF13579"/>
    </source>
</evidence>
<name>A0A7X0RHM4_9ACTN</name>
<evidence type="ECO:0000313" key="4">
    <source>
        <dbReference type="EMBL" id="MBB6628486.1"/>
    </source>
</evidence>
<feature type="domain" description="Glycosyltransferase subfamily 4-like N-terminal" evidence="3">
    <location>
        <begin position="21"/>
        <end position="203"/>
    </location>
</feature>
<keyword evidence="5" id="KW-1185">Reference proteome</keyword>
<accession>A0A7X0RHM4</accession>
<dbReference type="Pfam" id="PF13692">
    <property type="entry name" value="Glyco_trans_1_4"/>
    <property type="match status" value="1"/>
</dbReference>
<reference evidence="4 5" key="1">
    <citation type="submission" date="2020-08" db="EMBL/GenBank/DDBJ databases">
        <authorList>
            <person name="Seo M.-J."/>
        </authorList>
    </citation>
    <scope>NUCLEOTIDE SEQUENCE [LARGE SCALE GENOMIC DNA]</scope>
    <source>
        <strain evidence="4 5">KIGAM211</strain>
    </source>
</reference>
<evidence type="ECO:0000256" key="1">
    <source>
        <dbReference type="ARBA" id="ARBA00022676"/>
    </source>
</evidence>
<evidence type="ECO:0000256" key="2">
    <source>
        <dbReference type="ARBA" id="ARBA00022679"/>
    </source>
</evidence>
<dbReference type="Proteomes" id="UP000523955">
    <property type="component" value="Unassembled WGS sequence"/>
</dbReference>
<dbReference type="RefSeq" id="WP_185253539.1">
    <property type="nucleotide sequence ID" value="NZ_JACKXE010000001.1"/>
</dbReference>
<keyword evidence="1" id="KW-0328">Glycosyltransferase</keyword>
<comment type="caution">
    <text evidence="4">The sequence shown here is derived from an EMBL/GenBank/DDBJ whole genome shotgun (WGS) entry which is preliminary data.</text>
</comment>
<dbReference type="InterPro" id="IPR028098">
    <property type="entry name" value="Glyco_trans_4-like_N"/>
</dbReference>
<dbReference type="PANTHER" id="PTHR12526">
    <property type="entry name" value="GLYCOSYLTRANSFERASE"/>
    <property type="match status" value="1"/>
</dbReference>
<dbReference type="Gene3D" id="3.40.50.2000">
    <property type="entry name" value="Glycogen Phosphorylase B"/>
    <property type="match status" value="2"/>
</dbReference>
<sequence length="415" mass="44765">MRIAFITQWYDPEVGSAAIPGAVVRALQARGHDVEVITGFPNYPTGRLYDGYRLRPYLRDEVRGVVVHRLPLYPSHDASAVRRILNFLSFMVSSTLLAPVLARRCQVALVYSTPATVGMAGIALRALLRRPFVLYVQDLWPDTLTATGMLPARLTRPAEWVLHRFCNRVYRSAAHIAVISPGMKTILMGRGVPESKIDVVYNWVDEQLFRPVAGTSSAEGPFEVMYAGAIGPVQGLDVAVRALALLRPDEDVRLRLIGSGGEVPALQRLADELGVADRVTFEGPRSVGEMSEVMASAHVQLVCLKDDPLFHFTMPSKIQAILASGRPVITCAPGDVAALTAASGAGWAVGPGDAAGLAEAFRAARSLTPHELDELGRAGHTYYQDRLSARFGAEQLEGALTSALGETKEAGTRAS</sequence>
<organism evidence="4 5">
    <name type="scientific">Nocardioides luti</name>
    <dbReference type="NCBI Taxonomy" id="2761101"/>
    <lineage>
        <taxon>Bacteria</taxon>
        <taxon>Bacillati</taxon>
        <taxon>Actinomycetota</taxon>
        <taxon>Actinomycetes</taxon>
        <taxon>Propionibacteriales</taxon>
        <taxon>Nocardioidaceae</taxon>
        <taxon>Nocardioides</taxon>
    </lineage>
</organism>
<evidence type="ECO:0000313" key="5">
    <source>
        <dbReference type="Proteomes" id="UP000523955"/>
    </source>
</evidence>
<proteinExistence type="predicted"/>
<protein>
    <submittedName>
        <fullName evidence="4">Glycosyltransferase family 4 protein</fullName>
    </submittedName>
</protein>
<dbReference type="SUPFAM" id="SSF53756">
    <property type="entry name" value="UDP-Glycosyltransferase/glycogen phosphorylase"/>
    <property type="match status" value="1"/>
</dbReference>